<keyword evidence="1" id="KW-0812">Transmembrane</keyword>
<accession>A0A8J5JX22</accession>
<keyword evidence="1" id="KW-1133">Transmembrane helix</keyword>
<dbReference type="AlphaFoldDB" id="A0A8J5JX22"/>
<keyword evidence="1" id="KW-0472">Membrane</keyword>
<keyword evidence="3" id="KW-1185">Reference proteome</keyword>
<sequence>MALVHPVNNSVLYGSLHQLPYAATAISNRKDATLVTGEDGDIPLSTVDAFKETWEVEGKDAGYKNSLGIEAIAIFTAITYLIRVLADVAQRIRNGRSFTIDPIIIISDMIENAAKLYGETSVASERMDAT</sequence>
<comment type="caution">
    <text evidence="2">The sequence shown here is derived from an EMBL/GenBank/DDBJ whole genome shotgun (WGS) entry which is preliminary data.</text>
</comment>
<evidence type="ECO:0000256" key="1">
    <source>
        <dbReference type="SAM" id="Phobius"/>
    </source>
</evidence>
<proteinExistence type="predicted"/>
<evidence type="ECO:0000313" key="3">
    <source>
        <dbReference type="Proteomes" id="UP000747542"/>
    </source>
</evidence>
<organism evidence="2 3">
    <name type="scientific">Homarus americanus</name>
    <name type="common">American lobster</name>
    <dbReference type="NCBI Taxonomy" id="6706"/>
    <lineage>
        <taxon>Eukaryota</taxon>
        <taxon>Metazoa</taxon>
        <taxon>Ecdysozoa</taxon>
        <taxon>Arthropoda</taxon>
        <taxon>Crustacea</taxon>
        <taxon>Multicrustacea</taxon>
        <taxon>Malacostraca</taxon>
        <taxon>Eumalacostraca</taxon>
        <taxon>Eucarida</taxon>
        <taxon>Decapoda</taxon>
        <taxon>Pleocyemata</taxon>
        <taxon>Astacidea</taxon>
        <taxon>Nephropoidea</taxon>
        <taxon>Nephropidae</taxon>
        <taxon>Homarus</taxon>
    </lineage>
</organism>
<protein>
    <submittedName>
        <fullName evidence="2">Uncharacterized protein</fullName>
    </submittedName>
</protein>
<reference evidence="2" key="1">
    <citation type="journal article" date="2021" name="Sci. Adv.">
        <title>The American lobster genome reveals insights on longevity, neural, and immune adaptations.</title>
        <authorList>
            <person name="Polinski J.M."/>
            <person name="Zimin A.V."/>
            <person name="Clark K.F."/>
            <person name="Kohn A.B."/>
            <person name="Sadowski N."/>
            <person name="Timp W."/>
            <person name="Ptitsyn A."/>
            <person name="Khanna P."/>
            <person name="Romanova D.Y."/>
            <person name="Williams P."/>
            <person name="Greenwood S.J."/>
            <person name="Moroz L.L."/>
            <person name="Walt D.R."/>
            <person name="Bodnar A.G."/>
        </authorList>
    </citation>
    <scope>NUCLEOTIDE SEQUENCE</scope>
    <source>
        <strain evidence="2">GMGI-L3</strain>
    </source>
</reference>
<dbReference type="Proteomes" id="UP000747542">
    <property type="component" value="Unassembled WGS sequence"/>
</dbReference>
<gene>
    <name evidence="2" type="ORF">Hamer_G007745</name>
</gene>
<dbReference type="EMBL" id="JAHLQT010030594">
    <property type="protein sequence ID" value="KAG7160959.1"/>
    <property type="molecule type" value="Genomic_DNA"/>
</dbReference>
<name>A0A8J5JX22_HOMAM</name>
<evidence type="ECO:0000313" key="2">
    <source>
        <dbReference type="EMBL" id="KAG7160959.1"/>
    </source>
</evidence>
<feature type="transmembrane region" description="Helical" evidence="1">
    <location>
        <begin position="67"/>
        <end position="86"/>
    </location>
</feature>